<dbReference type="PANTHER" id="PTHR44329">
    <property type="entry name" value="SERINE/THREONINE-PROTEIN KINASE TNNI3K-RELATED"/>
    <property type="match status" value="1"/>
</dbReference>
<dbReference type="VEuPathDB" id="CryptoDB:Cvel_23265"/>
<sequence>MSSLSSFRLQNTRRKLRKLVSAVKEARHCTKKATIERERLCKELNAGKLPELEANSVKVQEMYDAGAFGVVFSGIFRGGRVAIKVARAPQRGGALLKEGVLTARVGEGEGEMWVPQVYGVVFIPWGKLPWGKAGGIAEERERGEICSALVMEWVEGVALEKFFGRGAGSSEVALEVARQLFHFLHYLATLNIVHCDLQTKNVFVCPATAPGKGIQVKVIDFGEAVEADVEAGRKGHPSFQTPEMLARGMPISCPSDTFAVGLLLWWMLTRLPLWQEVVRRLEAERRREVGDENFALTLPQQHHAIAFEELRPPLDLLPQNDAALPPSSVDALRQVLRSCWKEEADRRVAPKDAAEKLAALQGSTPEDLEEALNSFIRSLSSREFSSEGSWDDDTGRSSEVAEQRGDDEDDSEFSW</sequence>
<evidence type="ECO:0000259" key="2">
    <source>
        <dbReference type="PROSITE" id="PS50011"/>
    </source>
</evidence>
<feature type="region of interest" description="Disordered" evidence="1">
    <location>
        <begin position="381"/>
        <end position="415"/>
    </location>
</feature>
<dbReference type="SUPFAM" id="SSF56112">
    <property type="entry name" value="Protein kinase-like (PK-like)"/>
    <property type="match status" value="1"/>
</dbReference>
<accession>A0A0G4GSX7</accession>
<dbReference type="PhylomeDB" id="A0A0G4GSX7"/>
<dbReference type="InterPro" id="IPR011009">
    <property type="entry name" value="Kinase-like_dom_sf"/>
</dbReference>
<reference evidence="3" key="1">
    <citation type="submission" date="2014-11" db="EMBL/GenBank/DDBJ databases">
        <authorList>
            <person name="Otto D Thomas"/>
            <person name="Naeem Raeece"/>
        </authorList>
    </citation>
    <scope>NUCLEOTIDE SEQUENCE</scope>
</reference>
<protein>
    <recommendedName>
        <fullName evidence="2">Protein kinase domain-containing protein</fullName>
    </recommendedName>
</protein>
<dbReference type="InterPro" id="IPR000719">
    <property type="entry name" value="Prot_kinase_dom"/>
</dbReference>
<dbReference type="GO" id="GO:0004674">
    <property type="term" value="F:protein serine/threonine kinase activity"/>
    <property type="evidence" value="ECO:0007669"/>
    <property type="project" value="TreeGrafter"/>
</dbReference>
<dbReference type="InterPro" id="IPR051681">
    <property type="entry name" value="Ser/Thr_Kinases-Pseudokinases"/>
</dbReference>
<gene>
    <name evidence="3" type="ORF">Cvel_23265</name>
</gene>
<proteinExistence type="predicted"/>
<feature type="domain" description="Protein kinase" evidence="2">
    <location>
        <begin position="57"/>
        <end position="360"/>
    </location>
</feature>
<feature type="compositionally biased region" description="Acidic residues" evidence="1">
    <location>
        <begin position="405"/>
        <end position="415"/>
    </location>
</feature>
<evidence type="ECO:0000313" key="3">
    <source>
        <dbReference type="EMBL" id="CEM33817.1"/>
    </source>
</evidence>
<evidence type="ECO:0000256" key="1">
    <source>
        <dbReference type="SAM" id="MobiDB-lite"/>
    </source>
</evidence>
<dbReference type="EMBL" id="CDMZ01001522">
    <property type="protein sequence ID" value="CEM33817.1"/>
    <property type="molecule type" value="Genomic_DNA"/>
</dbReference>
<dbReference type="Gene3D" id="1.10.510.10">
    <property type="entry name" value="Transferase(Phosphotransferase) domain 1"/>
    <property type="match status" value="1"/>
</dbReference>
<name>A0A0G4GSX7_9ALVE</name>
<dbReference type="AlphaFoldDB" id="A0A0G4GSX7"/>
<dbReference type="GO" id="GO:0005524">
    <property type="term" value="F:ATP binding"/>
    <property type="evidence" value="ECO:0007669"/>
    <property type="project" value="InterPro"/>
</dbReference>
<organism evidence="3">
    <name type="scientific">Chromera velia CCMP2878</name>
    <dbReference type="NCBI Taxonomy" id="1169474"/>
    <lineage>
        <taxon>Eukaryota</taxon>
        <taxon>Sar</taxon>
        <taxon>Alveolata</taxon>
        <taxon>Colpodellida</taxon>
        <taxon>Chromeraceae</taxon>
        <taxon>Chromera</taxon>
    </lineage>
</organism>
<dbReference type="Pfam" id="PF00069">
    <property type="entry name" value="Pkinase"/>
    <property type="match status" value="1"/>
</dbReference>
<feature type="compositionally biased region" description="Basic and acidic residues" evidence="1">
    <location>
        <begin position="393"/>
        <end position="404"/>
    </location>
</feature>
<dbReference type="PROSITE" id="PS50011">
    <property type="entry name" value="PROTEIN_KINASE_DOM"/>
    <property type="match status" value="1"/>
</dbReference>
<dbReference type="PANTHER" id="PTHR44329:SF214">
    <property type="entry name" value="PROTEIN KINASE DOMAIN-CONTAINING PROTEIN"/>
    <property type="match status" value="1"/>
</dbReference>